<reference evidence="2 3" key="1">
    <citation type="journal article" date="2015" name="Fungal Genet. Biol.">
        <title>Evolution of novel wood decay mechanisms in Agaricales revealed by the genome sequences of Fistulina hepatica and Cylindrobasidium torrendii.</title>
        <authorList>
            <person name="Floudas D."/>
            <person name="Held B.W."/>
            <person name="Riley R."/>
            <person name="Nagy L.G."/>
            <person name="Koehler G."/>
            <person name="Ransdell A.S."/>
            <person name="Younus H."/>
            <person name="Chow J."/>
            <person name="Chiniquy J."/>
            <person name="Lipzen A."/>
            <person name="Tritt A."/>
            <person name="Sun H."/>
            <person name="Haridas S."/>
            <person name="LaButti K."/>
            <person name="Ohm R.A."/>
            <person name="Kues U."/>
            <person name="Blanchette R.A."/>
            <person name="Grigoriev I.V."/>
            <person name="Minto R.E."/>
            <person name="Hibbett D.S."/>
        </authorList>
    </citation>
    <scope>NUCLEOTIDE SEQUENCE [LARGE SCALE GENOMIC DNA]</scope>
    <source>
        <strain evidence="2 3">FP15055 ss-10</strain>
    </source>
</reference>
<dbReference type="Gene3D" id="1.20.1280.50">
    <property type="match status" value="1"/>
</dbReference>
<proteinExistence type="predicted"/>
<dbReference type="OrthoDB" id="3028682at2759"/>
<evidence type="ECO:0000313" key="2">
    <source>
        <dbReference type="EMBL" id="KIY62391.1"/>
    </source>
</evidence>
<dbReference type="InterPro" id="IPR001810">
    <property type="entry name" value="F-box_dom"/>
</dbReference>
<dbReference type="Proteomes" id="UP000054007">
    <property type="component" value="Unassembled WGS sequence"/>
</dbReference>
<organism evidence="2 3">
    <name type="scientific">Cylindrobasidium torrendii FP15055 ss-10</name>
    <dbReference type="NCBI Taxonomy" id="1314674"/>
    <lineage>
        <taxon>Eukaryota</taxon>
        <taxon>Fungi</taxon>
        <taxon>Dikarya</taxon>
        <taxon>Basidiomycota</taxon>
        <taxon>Agaricomycotina</taxon>
        <taxon>Agaricomycetes</taxon>
        <taxon>Agaricomycetidae</taxon>
        <taxon>Agaricales</taxon>
        <taxon>Marasmiineae</taxon>
        <taxon>Physalacriaceae</taxon>
        <taxon>Cylindrobasidium</taxon>
    </lineage>
</organism>
<name>A0A0D7AYP9_9AGAR</name>
<evidence type="ECO:0000259" key="1">
    <source>
        <dbReference type="Pfam" id="PF12937"/>
    </source>
</evidence>
<dbReference type="AlphaFoldDB" id="A0A0D7AYP9"/>
<feature type="domain" description="F-box" evidence="1">
    <location>
        <begin position="10"/>
        <end position="63"/>
    </location>
</feature>
<protein>
    <recommendedName>
        <fullName evidence="1">F-box domain-containing protein</fullName>
    </recommendedName>
</protein>
<dbReference type="EMBL" id="KN880789">
    <property type="protein sequence ID" value="KIY62391.1"/>
    <property type="molecule type" value="Genomic_DNA"/>
</dbReference>
<sequence length="493" mass="55105">MLSPEISTILPPEILLQIFHHATEGRLVIEHRTRCIQLDTIHVCTLWREAALGDASLWTTIVLWISMNDALDGGTIVSHRYISSLFALAIHNARGSLLDLSMFLRHSLEDNSTETAEGVTRDQNDPILSPEVELASQIVATSPRWRAIKLQVSTPKGIRFATSLMQARGNLQELREADILAVGKSEFDFAPMIAAPSLQKLRCHWIDQLVLPSRLTSISIQVRLESSVWIQTLLLCKSLRYIAIMGGGDWNDAGSSNNAGIVPTTLQHVIELRTDHPPCLVKWLTLPSLAKLHIKLCPEHHTCLDLFFQRSACRLHTFSTVAAPVLHDIRLLPTLCPILNAVEYLAIDSSDIGHDTNPFLTLLSILRDVQSLPLLHTINIMHLSVGPPQSFFGVRSAVIGLRDAIQVRREAGRLQRVIVWLKCLEDVIYEPRANGNVGARYFNALEDLQSWNASYDPAVDISVHVLGSRVAHLIVLNDEHGSKREHHIQWEMS</sequence>
<dbReference type="Pfam" id="PF12937">
    <property type="entry name" value="F-box-like"/>
    <property type="match status" value="1"/>
</dbReference>
<keyword evidence="3" id="KW-1185">Reference proteome</keyword>
<accession>A0A0D7AYP9</accession>
<gene>
    <name evidence="2" type="ORF">CYLTODRAFT_494673</name>
</gene>
<evidence type="ECO:0000313" key="3">
    <source>
        <dbReference type="Proteomes" id="UP000054007"/>
    </source>
</evidence>